<dbReference type="AlphaFoldDB" id="A0A7I4YWZ7"/>
<proteinExistence type="predicted"/>
<organism evidence="2 3">
    <name type="scientific">Haemonchus contortus</name>
    <name type="common">Barber pole worm</name>
    <dbReference type="NCBI Taxonomy" id="6289"/>
    <lineage>
        <taxon>Eukaryota</taxon>
        <taxon>Metazoa</taxon>
        <taxon>Ecdysozoa</taxon>
        <taxon>Nematoda</taxon>
        <taxon>Chromadorea</taxon>
        <taxon>Rhabditida</taxon>
        <taxon>Rhabditina</taxon>
        <taxon>Rhabditomorpha</taxon>
        <taxon>Strongyloidea</taxon>
        <taxon>Trichostrongylidae</taxon>
        <taxon>Haemonchus</taxon>
    </lineage>
</organism>
<feature type="domain" description="DUF4440" evidence="1">
    <location>
        <begin position="20"/>
        <end position="125"/>
    </location>
</feature>
<sequence length="133" mass="15377">VDEVDATMHPKDIETILKPMYEKFEELCEKGDMEGAAELYHSQGVVVKTGESVAFGREQIVKLFKQFYEKIGPHKFVISNDVYQGTDDFLIIRSDFEVHSEQQGSSGPKGKFIHIWTKEDGKWVIYHEEFDMN</sequence>
<dbReference type="SUPFAM" id="SSF54427">
    <property type="entry name" value="NTF2-like"/>
    <property type="match status" value="1"/>
</dbReference>
<name>A0A7I4YWZ7_HAECO</name>
<keyword evidence="2" id="KW-1185">Reference proteome</keyword>
<dbReference type="Proteomes" id="UP000025227">
    <property type="component" value="Unplaced"/>
</dbReference>
<dbReference type="WBParaSite" id="HCON_00155810-00001">
    <property type="protein sequence ID" value="HCON_00155810-00001"/>
    <property type="gene ID" value="HCON_00155810"/>
</dbReference>
<reference evidence="3" key="1">
    <citation type="submission" date="2020-12" db="UniProtKB">
        <authorList>
            <consortium name="WormBaseParasite"/>
        </authorList>
    </citation>
    <scope>IDENTIFICATION</scope>
    <source>
        <strain evidence="3">MHco3</strain>
    </source>
</reference>
<dbReference type="InterPro" id="IPR027843">
    <property type="entry name" value="DUF4440"/>
</dbReference>
<dbReference type="PANTHER" id="PTHR31664:SF4">
    <property type="entry name" value="DUF4440 DOMAIN-CONTAINING PROTEIN"/>
    <property type="match status" value="1"/>
</dbReference>
<dbReference type="OMA" id="GHYEEMA"/>
<dbReference type="PANTHER" id="PTHR31664">
    <property type="entry name" value="PROTEIN CBG16427"/>
    <property type="match status" value="1"/>
</dbReference>
<evidence type="ECO:0000313" key="3">
    <source>
        <dbReference type="WBParaSite" id="HCON_00155810-00001"/>
    </source>
</evidence>
<dbReference type="OrthoDB" id="5813464at2759"/>
<protein>
    <submittedName>
        <fullName evidence="3">DUF4440 domain-containing protein</fullName>
    </submittedName>
</protein>
<dbReference type="Gene3D" id="3.10.450.50">
    <property type="match status" value="1"/>
</dbReference>
<dbReference type="InterPro" id="IPR032710">
    <property type="entry name" value="NTF2-like_dom_sf"/>
</dbReference>
<accession>A0A7I4YWZ7</accession>
<evidence type="ECO:0000313" key="2">
    <source>
        <dbReference type="Proteomes" id="UP000025227"/>
    </source>
</evidence>
<dbReference type="Pfam" id="PF14534">
    <property type="entry name" value="DUF4440"/>
    <property type="match status" value="1"/>
</dbReference>
<evidence type="ECO:0000259" key="1">
    <source>
        <dbReference type="Pfam" id="PF14534"/>
    </source>
</evidence>